<accession>A0A433QAU4</accession>
<proteinExistence type="predicted"/>
<feature type="region of interest" description="Disordered" evidence="1">
    <location>
        <begin position="19"/>
        <end position="85"/>
    </location>
</feature>
<evidence type="ECO:0000256" key="1">
    <source>
        <dbReference type="SAM" id="MobiDB-lite"/>
    </source>
</evidence>
<organism evidence="2 3">
    <name type="scientific">Jimgerdemannia flammicorona</name>
    <dbReference type="NCBI Taxonomy" id="994334"/>
    <lineage>
        <taxon>Eukaryota</taxon>
        <taxon>Fungi</taxon>
        <taxon>Fungi incertae sedis</taxon>
        <taxon>Mucoromycota</taxon>
        <taxon>Mucoromycotina</taxon>
        <taxon>Endogonomycetes</taxon>
        <taxon>Endogonales</taxon>
        <taxon>Endogonaceae</taxon>
        <taxon>Jimgerdemannia</taxon>
    </lineage>
</organism>
<feature type="compositionally biased region" description="Basic residues" evidence="1">
    <location>
        <begin position="47"/>
        <end position="64"/>
    </location>
</feature>
<dbReference type="Proteomes" id="UP000274822">
    <property type="component" value="Unassembled WGS sequence"/>
</dbReference>
<evidence type="ECO:0000313" key="3">
    <source>
        <dbReference type="Proteomes" id="UP000274822"/>
    </source>
</evidence>
<comment type="caution">
    <text evidence="2">The sequence shown here is derived from an EMBL/GenBank/DDBJ whole genome shotgun (WGS) entry which is preliminary data.</text>
</comment>
<dbReference type="EMBL" id="RBNJ01009362">
    <property type="protein sequence ID" value="RUS26930.1"/>
    <property type="molecule type" value="Genomic_DNA"/>
</dbReference>
<reference evidence="2 3" key="1">
    <citation type="journal article" date="2018" name="New Phytol.">
        <title>Phylogenomics of Endogonaceae and evolution of mycorrhizas within Mucoromycota.</title>
        <authorList>
            <person name="Chang Y."/>
            <person name="Desiro A."/>
            <person name="Na H."/>
            <person name="Sandor L."/>
            <person name="Lipzen A."/>
            <person name="Clum A."/>
            <person name="Barry K."/>
            <person name="Grigoriev I.V."/>
            <person name="Martin F.M."/>
            <person name="Stajich J.E."/>
            <person name="Smith M.E."/>
            <person name="Bonito G."/>
            <person name="Spatafora J.W."/>
        </authorList>
    </citation>
    <scope>NUCLEOTIDE SEQUENCE [LARGE SCALE GENOMIC DNA]</scope>
    <source>
        <strain evidence="2 3">AD002</strain>
    </source>
</reference>
<keyword evidence="3" id="KW-1185">Reference proteome</keyword>
<evidence type="ECO:0000313" key="2">
    <source>
        <dbReference type="EMBL" id="RUS26930.1"/>
    </source>
</evidence>
<dbReference type="AlphaFoldDB" id="A0A433QAU4"/>
<gene>
    <name evidence="2" type="ORF">BC938DRAFT_483920</name>
</gene>
<sequence>MAAMVPWLGSFKHKEPMLVRDKDSRGTVSHNPGGSCRLDYARPPINARKHSPCPRRTSRRRRAGGVHAPERRRAVCVTTGGGARY</sequence>
<protein>
    <submittedName>
        <fullName evidence="2">Uncharacterized protein</fullName>
    </submittedName>
</protein>
<name>A0A433QAU4_9FUNG</name>